<name>A0A6I4ZVZ3_9BACI</name>
<dbReference type="Gene3D" id="3.30.700.10">
    <property type="entry name" value="Glycoprotein, Type 4 Pilin"/>
    <property type="match status" value="1"/>
</dbReference>
<dbReference type="NCBIfam" id="TIGR02532">
    <property type="entry name" value="IV_pilin_GFxxxE"/>
    <property type="match status" value="1"/>
</dbReference>
<dbReference type="Proteomes" id="UP000468638">
    <property type="component" value="Unassembled WGS sequence"/>
</dbReference>
<evidence type="ECO:0000256" key="1">
    <source>
        <dbReference type="ARBA" id="ARBA00004241"/>
    </source>
</evidence>
<proteinExistence type="predicted"/>
<protein>
    <submittedName>
        <fullName evidence="4">Prepilin-type N-terminal cleavage/methylation domain-containing protein</fullName>
    </submittedName>
</protein>
<gene>
    <name evidence="4" type="ORF">GLW05_06780</name>
</gene>
<keyword evidence="3" id="KW-0812">Transmembrane</keyword>
<dbReference type="GO" id="GO:0030420">
    <property type="term" value="P:establishment of competence for transformation"/>
    <property type="evidence" value="ECO:0007669"/>
    <property type="project" value="UniProtKB-KW"/>
</dbReference>
<dbReference type="Pfam" id="PF07963">
    <property type="entry name" value="N_methyl"/>
    <property type="match status" value="1"/>
</dbReference>
<accession>A0A6I4ZVZ3</accession>
<dbReference type="SUPFAM" id="SSF54523">
    <property type="entry name" value="Pili subunits"/>
    <property type="match status" value="1"/>
</dbReference>
<evidence type="ECO:0000313" key="4">
    <source>
        <dbReference type="EMBL" id="MYL33304.1"/>
    </source>
</evidence>
<keyword evidence="2" id="KW-0178">Competence</keyword>
<dbReference type="PANTHER" id="PTHR30093">
    <property type="entry name" value="GENERAL SECRETION PATHWAY PROTEIN G"/>
    <property type="match status" value="1"/>
</dbReference>
<organism evidence="4 5">
    <name type="scientific">Pontibacillus yanchengensis</name>
    <dbReference type="NCBI Taxonomy" id="462910"/>
    <lineage>
        <taxon>Bacteria</taxon>
        <taxon>Bacillati</taxon>
        <taxon>Bacillota</taxon>
        <taxon>Bacilli</taxon>
        <taxon>Bacillales</taxon>
        <taxon>Bacillaceae</taxon>
        <taxon>Pontibacillus</taxon>
    </lineage>
</organism>
<dbReference type="AlphaFoldDB" id="A0A6I4ZVZ3"/>
<dbReference type="PANTHER" id="PTHR30093:SF43">
    <property type="entry name" value="SLR2015 PROTEIN"/>
    <property type="match status" value="1"/>
</dbReference>
<evidence type="ECO:0000313" key="5">
    <source>
        <dbReference type="Proteomes" id="UP000468638"/>
    </source>
</evidence>
<dbReference type="PROSITE" id="PS00409">
    <property type="entry name" value="PROKAR_NTER_METHYL"/>
    <property type="match status" value="1"/>
</dbReference>
<sequence>MNQPTDDIKEKGEMDMLKKVRERFVNEKGFTLVELLAVIVILGIIAAIAVPAIGSIIGDSKEKAHTSNALSVIEAARLANANGEPLTSNNVGSAASDEGYTLQGLVSAGYLDSIPSDPQGDGQYQSGYVVVGSSTTSNDVTYTVTLKGSGGEDRITNETKSSLNE</sequence>
<evidence type="ECO:0000256" key="2">
    <source>
        <dbReference type="ARBA" id="ARBA00023287"/>
    </source>
</evidence>
<evidence type="ECO:0000256" key="3">
    <source>
        <dbReference type="SAM" id="Phobius"/>
    </source>
</evidence>
<keyword evidence="3" id="KW-0472">Membrane</keyword>
<reference evidence="4 5" key="1">
    <citation type="submission" date="2019-11" db="EMBL/GenBank/DDBJ databases">
        <title>Genome sequences of 17 halophilic strains isolated from different environments.</title>
        <authorList>
            <person name="Furrow R.E."/>
        </authorList>
    </citation>
    <scope>NUCLEOTIDE SEQUENCE [LARGE SCALE GENOMIC DNA]</scope>
    <source>
        <strain evidence="4 5">22514_16_FS</strain>
    </source>
</reference>
<comment type="subcellular location">
    <subcellularLocation>
        <location evidence="1">Cell surface</location>
    </subcellularLocation>
</comment>
<dbReference type="EMBL" id="WMEQ01000004">
    <property type="protein sequence ID" value="MYL33304.1"/>
    <property type="molecule type" value="Genomic_DNA"/>
</dbReference>
<dbReference type="InterPro" id="IPR045584">
    <property type="entry name" value="Pilin-like"/>
</dbReference>
<dbReference type="GO" id="GO:0009986">
    <property type="term" value="C:cell surface"/>
    <property type="evidence" value="ECO:0007669"/>
    <property type="project" value="UniProtKB-SubCell"/>
</dbReference>
<dbReference type="InterPro" id="IPR012902">
    <property type="entry name" value="N_methyl_site"/>
</dbReference>
<keyword evidence="3" id="KW-1133">Transmembrane helix</keyword>
<comment type="caution">
    <text evidence="4">The sequence shown here is derived from an EMBL/GenBank/DDBJ whole genome shotgun (WGS) entry which is preliminary data.</text>
</comment>
<feature type="transmembrane region" description="Helical" evidence="3">
    <location>
        <begin position="35"/>
        <end position="57"/>
    </location>
</feature>